<gene>
    <name evidence="1" type="ORF">EVAR_95404_1</name>
</gene>
<sequence>MVARKGRSTDSRGERGSLQTLTRHNVQALCIYGLIFIEMHFACTDAALVTDILEADGVVGARGRPIHPVGSRRGLNIQPGLPRLRPPTELMAQRRRVDGRNCSLGENNRSGLTIGALGVCLARRALSTRPAAGAAAPGQAGARRVYAFSCLRPQYGEARSGRCERGALPTCVYFYFYFNRARRDHVYCAHVRLQNTRQ</sequence>
<proteinExistence type="predicted"/>
<evidence type="ECO:0000313" key="2">
    <source>
        <dbReference type="Proteomes" id="UP000299102"/>
    </source>
</evidence>
<dbReference type="Proteomes" id="UP000299102">
    <property type="component" value="Unassembled WGS sequence"/>
</dbReference>
<protein>
    <submittedName>
        <fullName evidence="1">Uncharacterized protein</fullName>
    </submittedName>
</protein>
<evidence type="ECO:0000313" key="1">
    <source>
        <dbReference type="EMBL" id="GBP38504.1"/>
    </source>
</evidence>
<name>A0A4C1VKV9_EUMVA</name>
<organism evidence="1 2">
    <name type="scientific">Eumeta variegata</name>
    <name type="common">Bagworm moth</name>
    <name type="synonym">Eumeta japonica</name>
    <dbReference type="NCBI Taxonomy" id="151549"/>
    <lineage>
        <taxon>Eukaryota</taxon>
        <taxon>Metazoa</taxon>
        <taxon>Ecdysozoa</taxon>
        <taxon>Arthropoda</taxon>
        <taxon>Hexapoda</taxon>
        <taxon>Insecta</taxon>
        <taxon>Pterygota</taxon>
        <taxon>Neoptera</taxon>
        <taxon>Endopterygota</taxon>
        <taxon>Lepidoptera</taxon>
        <taxon>Glossata</taxon>
        <taxon>Ditrysia</taxon>
        <taxon>Tineoidea</taxon>
        <taxon>Psychidae</taxon>
        <taxon>Oiketicinae</taxon>
        <taxon>Eumeta</taxon>
    </lineage>
</organism>
<dbReference type="EMBL" id="BGZK01000350">
    <property type="protein sequence ID" value="GBP38504.1"/>
    <property type="molecule type" value="Genomic_DNA"/>
</dbReference>
<keyword evidence="2" id="KW-1185">Reference proteome</keyword>
<dbReference type="AlphaFoldDB" id="A0A4C1VKV9"/>
<reference evidence="1 2" key="1">
    <citation type="journal article" date="2019" name="Commun. Biol.">
        <title>The bagworm genome reveals a unique fibroin gene that provides high tensile strength.</title>
        <authorList>
            <person name="Kono N."/>
            <person name="Nakamura H."/>
            <person name="Ohtoshi R."/>
            <person name="Tomita M."/>
            <person name="Numata K."/>
            <person name="Arakawa K."/>
        </authorList>
    </citation>
    <scope>NUCLEOTIDE SEQUENCE [LARGE SCALE GENOMIC DNA]</scope>
</reference>
<accession>A0A4C1VKV9</accession>
<comment type="caution">
    <text evidence="1">The sequence shown here is derived from an EMBL/GenBank/DDBJ whole genome shotgun (WGS) entry which is preliminary data.</text>
</comment>